<evidence type="ECO:0000256" key="12">
    <source>
        <dbReference type="ARBA" id="ARBA00024184"/>
    </source>
</evidence>
<sequence>MCEPKKTLLFFLFSIFILIQPSSSALDSFVFGGCTQLKFTQGSPYESNLNSILTSLVNSAMFSNYNNFTIQGLSTNSQDTIYSLYQCRGDLSNGDCARCVARAVSQLGTVCLDSIGAALQLEGCFVKYDNRSFLGVEDNTEVLKKCGPLIVYDSNELTRRDEVLAYLAASDGTYKPYRVGASGDVSGVAQCVGDLSESECQECVSEAIGRLKTECGTAPWGEVYLAKCYALYSEGGSHSNGGQDTNNNDDEIEKTLAILVGLIAAVALLVVFISFFRKVCGKGKGDK</sequence>
<keyword evidence="4" id="KW-0945">Host-virus interaction</keyword>
<evidence type="ECO:0000256" key="7">
    <source>
        <dbReference type="ARBA" id="ARBA00022737"/>
    </source>
</evidence>
<evidence type="ECO:0000256" key="3">
    <source>
        <dbReference type="ARBA" id="ARBA00022475"/>
    </source>
</evidence>
<evidence type="ECO:0000256" key="5">
    <source>
        <dbReference type="ARBA" id="ARBA00022692"/>
    </source>
</evidence>
<feature type="domain" description="Gnk2-homologous" evidence="17">
    <location>
        <begin position="27"/>
        <end position="133"/>
    </location>
</feature>
<keyword evidence="10 15" id="KW-0472">Membrane</keyword>
<dbReference type="Proteomes" id="UP000187406">
    <property type="component" value="Unassembled WGS sequence"/>
</dbReference>
<reference evidence="19" key="1">
    <citation type="submission" date="2016-04" db="EMBL/GenBank/DDBJ databases">
        <title>Cephalotus genome sequencing.</title>
        <authorList>
            <person name="Fukushima K."/>
            <person name="Hasebe M."/>
            <person name="Fang X."/>
        </authorList>
    </citation>
    <scope>NUCLEOTIDE SEQUENCE [LARGE SCALE GENOMIC DNA]</scope>
    <source>
        <strain evidence="19">cv. St1</strain>
    </source>
</reference>
<dbReference type="CDD" id="cd23509">
    <property type="entry name" value="Gnk2-like"/>
    <property type="match status" value="2"/>
</dbReference>
<dbReference type="AlphaFoldDB" id="A0A1Q3BFW8"/>
<evidence type="ECO:0000256" key="8">
    <source>
        <dbReference type="ARBA" id="ARBA00022949"/>
    </source>
</evidence>
<dbReference type="OrthoDB" id="1097929at2759"/>
<feature type="chain" id="PRO_5013066377" evidence="16">
    <location>
        <begin position="25"/>
        <end position="287"/>
    </location>
</feature>
<gene>
    <name evidence="18" type="ORF">CFOL_v3_10183</name>
</gene>
<feature type="signal peptide" evidence="16">
    <location>
        <begin position="1"/>
        <end position="24"/>
    </location>
</feature>
<dbReference type="GO" id="GO:0009506">
    <property type="term" value="C:plasmodesma"/>
    <property type="evidence" value="ECO:0007669"/>
    <property type="project" value="UniProtKB-SubCell"/>
</dbReference>
<keyword evidence="6 16" id="KW-0732">Signal</keyword>
<evidence type="ECO:0000256" key="1">
    <source>
        <dbReference type="ARBA" id="ARBA00004251"/>
    </source>
</evidence>
<evidence type="ECO:0000256" key="11">
    <source>
        <dbReference type="ARBA" id="ARBA00023157"/>
    </source>
</evidence>
<dbReference type="InParanoid" id="A0A1Q3BFW8"/>
<keyword evidence="11" id="KW-1015">Disulfide bond</keyword>
<evidence type="ECO:0000256" key="9">
    <source>
        <dbReference type="ARBA" id="ARBA00022989"/>
    </source>
</evidence>
<dbReference type="Pfam" id="PF01657">
    <property type="entry name" value="Stress-antifung"/>
    <property type="match status" value="2"/>
</dbReference>
<evidence type="ECO:0000256" key="13">
    <source>
        <dbReference type="ARBA" id="ARBA00038393"/>
    </source>
</evidence>
<dbReference type="EMBL" id="BDDD01000493">
    <property type="protein sequence ID" value="GAV66673.1"/>
    <property type="molecule type" value="Genomic_DNA"/>
</dbReference>
<evidence type="ECO:0000256" key="15">
    <source>
        <dbReference type="SAM" id="Phobius"/>
    </source>
</evidence>
<feature type="domain" description="Gnk2-homologous" evidence="17">
    <location>
        <begin position="134"/>
        <end position="237"/>
    </location>
</feature>
<dbReference type="PANTHER" id="PTHR32080:SF31">
    <property type="entry name" value="PLASMODESMATA-LOCATED PROTEIN 6"/>
    <property type="match status" value="1"/>
</dbReference>
<dbReference type="Gene3D" id="3.30.430.20">
    <property type="entry name" value="Gnk2 domain, C-X8-C-X2-C motif"/>
    <property type="match status" value="2"/>
</dbReference>
<dbReference type="InterPro" id="IPR038408">
    <property type="entry name" value="GNK2_sf"/>
</dbReference>
<dbReference type="STRING" id="3775.A0A1Q3BFW8"/>
<evidence type="ECO:0000256" key="4">
    <source>
        <dbReference type="ARBA" id="ARBA00022581"/>
    </source>
</evidence>
<dbReference type="PROSITE" id="PS51473">
    <property type="entry name" value="GNK2"/>
    <property type="match status" value="2"/>
</dbReference>
<keyword evidence="19" id="KW-1185">Reference proteome</keyword>
<keyword evidence="2" id="KW-0813">Transport</keyword>
<proteinExistence type="inferred from homology"/>
<dbReference type="GO" id="GO:0042742">
    <property type="term" value="P:defense response to bacterium"/>
    <property type="evidence" value="ECO:0007669"/>
    <property type="project" value="TreeGrafter"/>
</dbReference>
<evidence type="ECO:0000256" key="14">
    <source>
        <dbReference type="ARBA" id="ARBA00064287"/>
    </source>
</evidence>
<accession>A0A1Q3BFW8</accession>
<feature type="transmembrane region" description="Helical" evidence="15">
    <location>
        <begin position="256"/>
        <end position="276"/>
    </location>
</feature>
<comment type="subunit">
    <text evidence="14">(Microbial infection) Interacts with Grapevine fanleaf virus (GFLV) 2B-MP.</text>
</comment>
<protein>
    <submittedName>
        <fullName evidence="18">Stress-antifung domain-containing protein</fullName>
    </submittedName>
</protein>
<dbReference type="PANTHER" id="PTHR32080">
    <property type="entry name" value="ANTIFUNGAL PROTEIN GINKBILOBIN-2-LIKE"/>
    <property type="match status" value="1"/>
</dbReference>
<keyword evidence="7" id="KW-0677">Repeat</keyword>
<evidence type="ECO:0000256" key="16">
    <source>
        <dbReference type="SAM" id="SignalP"/>
    </source>
</evidence>
<keyword evidence="3" id="KW-1003">Cell membrane</keyword>
<evidence type="ECO:0000256" key="10">
    <source>
        <dbReference type="ARBA" id="ARBA00023136"/>
    </source>
</evidence>
<evidence type="ECO:0000313" key="18">
    <source>
        <dbReference type="EMBL" id="GAV66673.1"/>
    </source>
</evidence>
<dbReference type="InterPro" id="IPR051378">
    <property type="entry name" value="Cell2Cell_Antifungal"/>
</dbReference>
<evidence type="ECO:0000256" key="2">
    <source>
        <dbReference type="ARBA" id="ARBA00022448"/>
    </source>
</evidence>
<comment type="caution">
    <text evidence="18">The sequence shown here is derived from an EMBL/GenBank/DDBJ whole genome shotgun (WGS) entry which is preliminary data.</text>
</comment>
<dbReference type="InterPro" id="IPR002902">
    <property type="entry name" value="GNK2"/>
</dbReference>
<evidence type="ECO:0000256" key="6">
    <source>
        <dbReference type="ARBA" id="ARBA00022729"/>
    </source>
</evidence>
<name>A0A1Q3BFW8_CEPFO</name>
<evidence type="ECO:0000259" key="17">
    <source>
        <dbReference type="PROSITE" id="PS51473"/>
    </source>
</evidence>
<evidence type="ECO:0000313" key="19">
    <source>
        <dbReference type="Proteomes" id="UP000187406"/>
    </source>
</evidence>
<dbReference type="GO" id="GO:0005886">
    <property type="term" value="C:plasma membrane"/>
    <property type="evidence" value="ECO:0007669"/>
    <property type="project" value="UniProtKB-SubCell"/>
</dbReference>
<dbReference type="FunFam" id="3.30.430.20:FF:000020">
    <property type="entry name" value="Cysteine-rich repeat secretory protein 60"/>
    <property type="match status" value="1"/>
</dbReference>
<comment type="similarity">
    <text evidence="13">Belongs to the cysteine-rich repeat secretory protein family. Plasmodesmata-located proteins (PDLD) subfamily.</text>
</comment>
<keyword evidence="8" id="KW-0965">Cell junction</keyword>
<organism evidence="18 19">
    <name type="scientific">Cephalotus follicularis</name>
    <name type="common">Albany pitcher plant</name>
    <dbReference type="NCBI Taxonomy" id="3775"/>
    <lineage>
        <taxon>Eukaryota</taxon>
        <taxon>Viridiplantae</taxon>
        <taxon>Streptophyta</taxon>
        <taxon>Embryophyta</taxon>
        <taxon>Tracheophyta</taxon>
        <taxon>Spermatophyta</taxon>
        <taxon>Magnoliopsida</taxon>
        <taxon>eudicotyledons</taxon>
        <taxon>Gunneridae</taxon>
        <taxon>Pentapetalae</taxon>
        <taxon>rosids</taxon>
        <taxon>fabids</taxon>
        <taxon>Oxalidales</taxon>
        <taxon>Cephalotaceae</taxon>
        <taxon>Cephalotus</taxon>
    </lineage>
</organism>
<keyword evidence="9 15" id="KW-1133">Transmembrane helix</keyword>
<dbReference type="FunFam" id="3.30.430.20:FF:000001">
    <property type="entry name" value="cysteine-rich repeat secretory protein 3"/>
    <property type="match status" value="1"/>
</dbReference>
<keyword evidence="5 15" id="KW-0812">Transmembrane</keyword>
<comment type="subcellular location">
    <subcellularLocation>
        <location evidence="12">Cell junction</location>
        <location evidence="12">Plasmodesma</location>
    </subcellularLocation>
    <subcellularLocation>
        <location evidence="1">Cell membrane</location>
        <topology evidence="1">Single-pass type I membrane protein</topology>
    </subcellularLocation>
</comment>